<dbReference type="OrthoDB" id="2339873at2"/>
<dbReference type="GO" id="GO:0016787">
    <property type="term" value="F:hydrolase activity"/>
    <property type="evidence" value="ECO:0007669"/>
    <property type="project" value="UniProtKB-UniRule"/>
</dbReference>
<gene>
    <name evidence="6" type="ORF">RMCC_4391</name>
</gene>
<keyword evidence="7" id="KW-1185">Reference proteome</keyword>
<dbReference type="GO" id="GO:0016042">
    <property type="term" value="P:lipid catabolic process"/>
    <property type="evidence" value="ECO:0007669"/>
    <property type="project" value="UniProtKB-UniRule"/>
</dbReference>
<dbReference type="PANTHER" id="PTHR14226">
    <property type="entry name" value="NEUROPATHY TARGET ESTERASE/SWISS CHEESE D.MELANOGASTER"/>
    <property type="match status" value="1"/>
</dbReference>
<keyword evidence="2 4" id="KW-0442">Lipid degradation</keyword>
<dbReference type="InterPro" id="IPR002641">
    <property type="entry name" value="PNPLA_dom"/>
</dbReference>
<dbReference type="STRING" id="228230.RMCC_4391"/>
<keyword evidence="1 4" id="KW-0378">Hydrolase</keyword>
<dbReference type="InterPro" id="IPR050301">
    <property type="entry name" value="NTE"/>
</dbReference>
<dbReference type="EMBL" id="BCSY01000072">
    <property type="protein sequence ID" value="GAS97425.1"/>
    <property type="molecule type" value="Genomic_DNA"/>
</dbReference>
<dbReference type="Gene3D" id="3.40.1090.10">
    <property type="entry name" value="Cytosolic phospholipase A2 catalytic domain"/>
    <property type="match status" value="2"/>
</dbReference>
<keyword evidence="3 4" id="KW-0443">Lipid metabolism</keyword>
<dbReference type="PANTHER" id="PTHR14226:SF57">
    <property type="entry name" value="BLR7027 PROTEIN"/>
    <property type="match status" value="1"/>
</dbReference>
<evidence type="ECO:0000256" key="3">
    <source>
        <dbReference type="ARBA" id="ARBA00023098"/>
    </source>
</evidence>
<dbReference type="InterPro" id="IPR016035">
    <property type="entry name" value="Acyl_Trfase/lysoPLipase"/>
</dbReference>
<evidence type="ECO:0000256" key="1">
    <source>
        <dbReference type="ARBA" id="ARBA00022801"/>
    </source>
</evidence>
<dbReference type="Proteomes" id="UP000069443">
    <property type="component" value="Unassembled WGS sequence"/>
</dbReference>
<evidence type="ECO:0000313" key="7">
    <source>
        <dbReference type="Proteomes" id="UP000069443"/>
    </source>
</evidence>
<evidence type="ECO:0000256" key="4">
    <source>
        <dbReference type="PROSITE-ProRule" id="PRU01161"/>
    </source>
</evidence>
<feature type="domain" description="PNPLA" evidence="5">
    <location>
        <begin position="5"/>
        <end position="202"/>
    </location>
</feature>
<dbReference type="Pfam" id="PF01734">
    <property type="entry name" value="Patatin"/>
    <property type="match status" value="1"/>
</dbReference>
<accession>A0A124E2P0</accession>
<dbReference type="AlphaFoldDB" id="A0A124E2P0"/>
<name>A0A124E2P0_MYCCR</name>
<organism evidence="6 7">
    <name type="scientific">Mycolicibacterium canariasense</name>
    <name type="common">Mycobacterium canariasense</name>
    <dbReference type="NCBI Taxonomy" id="228230"/>
    <lineage>
        <taxon>Bacteria</taxon>
        <taxon>Bacillati</taxon>
        <taxon>Actinomycetota</taxon>
        <taxon>Actinomycetes</taxon>
        <taxon>Mycobacteriales</taxon>
        <taxon>Mycobacteriaceae</taxon>
        <taxon>Mycolicibacterium</taxon>
    </lineage>
</organism>
<dbReference type="RefSeq" id="WP_062658316.1">
    <property type="nucleotide sequence ID" value="NZ_BCSY01000072.1"/>
</dbReference>
<feature type="active site" description="Nucleophile" evidence="4">
    <location>
        <position position="46"/>
    </location>
</feature>
<dbReference type="PROSITE" id="PS51635">
    <property type="entry name" value="PNPLA"/>
    <property type="match status" value="1"/>
</dbReference>
<sequence length="282" mass="28574">MKRGLVLAGGGVAGIAWETGVLAGIADAAPDTAAAVLAADVLLGTSAGSAVAAQVSSGTALADLYARQIAEETHEIAPGVDIDEVAQLFVTALGESGSTESRLRRIGAIAVAAETVPEAVRREVIAHRLPAQHWPDRDLRITAVDVATGELAVFTPTSGVPLVDAVAASCAVPGAWPPVSIGARRYMDGGVRSAVNTSAAMDCEAVLVLVPAARNAPSPFSGGVADEIAAFPGASMAVFADDDALVAFGRDPLDPRCRRPSAEAGRAHGRRVAAAVAEFLSR</sequence>
<feature type="short sequence motif" description="DGA/G" evidence="4">
    <location>
        <begin position="188"/>
        <end position="190"/>
    </location>
</feature>
<protein>
    <submittedName>
        <fullName evidence="6">Patatin</fullName>
    </submittedName>
</protein>
<feature type="short sequence motif" description="GXGXXG" evidence="4">
    <location>
        <begin position="9"/>
        <end position="14"/>
    </location>
</feature>
<reference evidence="7" key="2">
    <citation type="submission" date="2016-02" db="EMBL/GenBank/DDBJ databases">
        <title>Draft genome sequence of five rapidly growing Mycobacterium species.</title>
        <authorList>
            <person name="Katahira K."/>
            <person name="Gotou Y."/>
            <person name="Iida K."/>
            <person name="Ogura Y."/>
            <person name="Hayashi T."/>
        </authorList>
    </citation>
    <scope>NUCLEOTIDE SEQUENCE [LARGE SCALE GENOMIC DNA]</scope>
    <source>
        <strain evidence="7">JCM15298</strain>
    </source>
</reference>
<proteinExistence type="predicted"/>
<evidence type="ECO:0000259" key="5">
    <source>
        <dbReference type="PROSITE" id="PS51635"/>
    </source>
</evidence>
<feature type="short sequence motif" description="GXSXG" evidence="4">
    <location>
        <begin position="44"/>
        <end position="48"/>
    </location>
</feature>
<dbReference type="SUPFAM" id="SSF52151">
    <property type="entry name" value="FabD/lysophospholipase-like"/>
    <property type="match status" value="1"/>
</dbReference>
<evidence type="ECO:0000313" key="6">
    <source>
        <dbReference type="EMBL" id="GAS97425.1"/>
    </source>
</evidence>
<evidence type="ECO:0000256" key="2">
    <source>
        <dbReference type="ARBA" id="ARBA00022963"/>
    </source>
</evidence>
<comment type="caution">
    <text evidence="6">The sequence shown here is derived from an EMBL/GenBank/DDBJ whole genome shotgun (WGS) entry which is preliminary data.</text>
</comment>
<reference evidence="7" key="1">
    <citation type="journal article" date="2016" name="Genome Announc.">
        <title>Draft Genome Sequences of Five Rapidly Growing Mycobacterium Species, M. thermoresistibile, M. fortuitum subsp. acetamidolyticum, M. canariasense, M. brisbanense, and M. novocastrense.</title>
        <authorList>
            <person name="Katahira K."/>
            <person name="Ogura Y."/>
            <person name="Gotoh Y."/>
            <person name="Hayashi T."/>
        </authorList>
    </citation>
    <scope>NUCLEOTIDE SEQUENCE [LARGE SCALE GENOMIC DNA]</scope>
    <source>
        <strain evidence="7">JCM15298</strain>
    </source>
</reference>
<feature type="active site" description="Proton acceptor" evidence="4">
    <location>
        <position position="188"/>
    </location>
</feature>